<dbReference type="SUPFAM" id="SSF49464">
    <property type="entry name" value="Carboxypeptidase regulatory domain-like"/>
    <property type="match status" value="1"/>
</dbReference>
<keyword evidence="10" id="KW-0645">Protease</keyword>
<feature type="domain" description="TonB-dependent receptor plug" evidence="8">
    <location>
        <begin position="274"/>
        <end position="349"/>
    </location>
</feature>
<evidence type="ECO:0000259" key="9">
    <source>
        <dbReference type="Pfam" id="PF16344"/>
    </source>
</evidence>
<dbReference type="Gene3D" id="2.170.130.10">
    <property type="entry name" value="TonB-dependent receptor, plug domain"/>
    <property type="match status" value="1"/>
</dbReference>
<dbReference type="EMBL" id="CP119313">
    <property type="protein sequence ID" value="WEK19336.1"/>
    <property type="molecule type" value="Genomic_DNA"/>
</dbReference>
<dbReference type="InterPro" id="IPR036942">
    <property type="entry name" value="Beta-barrel_TonB_sf"/>
</dbReference>
<dbReference type="InterPro" id="IPR008969">
    <property type="entry name" value="CarboxyPept-like_regulatory"/>
</dbReference>
<protein>
    <submittedName>
        <fullName evidence="10">Carboxypeptidase-like regulatory domain-containing protein</fullName>
    </submittedName>
</protein>
<evidence type="ECO:0000256" key="7">
    <source>
        <dbReference type="PROSITE-ProRule" id="PRU01360"/>
    </source>
</evidence>
<comment type="subcellular location">
    <subcellularLocation>
        <location evidence="1 7">Cell outer membrane</location>
        <topology evidence="1 7">Multi-pass membrane protein</topology>
    </subcellularLocation>
</comment>
<dbReference type="Proteomes" id="UP001214530">
    <property type="component" value="Chromosome"/>
</dbReference>
<dbReference type="GO" id="GO:0009279">
    <property type="term" value="C:cell outer membrane"/>
    <property type="evidence" value="ECO:0007669"/>
    <property type="project" value="UniProtKB-SubCell"/>
</dbReference>
<evidence type="ECO:0000259" key="8">
    <source>
        <dbReference type="Pfam" id="PF07715"/>
    </source>
</evidence>
<proteinExistence type="inferred from homology"/>
<dbReference type="Pfam" id="PF16344">
    <property type="entry name" value="FecR_C"/>
    <property type="match status" value="1"/>
</dbReference>
<keyword evidence="2 7" id="KW-0813">Transport</keyword>
<reference evidence="10" key="1">
    <citation type="submission" date="2023-03" db="EMBL/GenBank/DDBJ databases">
        <title>Andean soil-derived lignocellulolytic bacterial consortium as a source of novel taxa and putative plastic-active enzymes.</title>
        <authorList>
            <person name="Diaz-Garcia L."/>
            <person name="Chuvochina M."/>
            <person name="Feuerriegel G."/>
            <person name="Bunk B."/>
            <person name="Sproer C."/>
            <person name="Streit W.R."/>
            <person name="Rodriguez L.M."/>
            <person name="Overmann J."/>
            <person name="Jimenez D.J."/>
        </authorList>
    </citation>
    <scope>NUCLEOTIDE SEQUENCE</scope>
    <source>
        <strain evidence="10">MAG 3858</strain>
    </source>
</reference>
<dbReference type="Pfam" id="PF13715">
    <property type="entry name" value="CarbopepD_reg_2"/>
    <property type="match status" value="1"/>
</dbReference>
<evidence type="ECO:0000256" key="4">
    <source>
        <dbReference type="ARBA" id="ARBA00022692"/>
    </source>
</evidence>
<dbReference type="InterPro" id="IPR039426">
    <property type="entry name" value="TonB-dep_rcpt-like"/>
</dbReference>
<name>A0AAJ6B7B3_9SPHI</name>
<evidence type="ECO:0000256" key="3">
    <source>
        <dbReference type="ARBA" id="ARBA00022452"/>
    </source>
</evidence>
<organism evidence="10 11">
    <name type="scientific">Candidatus Pedobacter colombiensis</name>
    <dbReference type="NCBI Taxonomy" id="3121371"/>
    <lineage>
        <taxon>Bacteria</taxon>
        <taxon>Pseudomonadati</taxon>
        <taxon>Bacteroidota</taxon>
        <taxon>Sphingobacteriia</taxon>
        <taxon>Sphingobacteriales</taxon>
        <taxon>Sphingobacteriaceae</taxon>
        <taxon>Pedobacter</taxon>
    </lineage>
</organism>
<dbReference type="Gene3D" id="2.40.170.20">
    <property type="entry name" value="TonB-dependent receptor, beta-barrel domain"/>
    <property type="match status" value="1"/>
</dbReference>
<keyword evidence="10" id="KW-0378">Hydrolase</keyword>
<evidence type="ECO:0000256" key="1">
    <source>
        <dbReference type="ARBA" id="ARBA00004571"/>
    </source>
</evidence>
<feature type="domain" description="Protein FecR C-terminal" evidence="9">
    <location>
        <begin position="32"/>
        <end position="96"/>
    </location>
</feature>
<keyword evidence="6 7" id="KW-0998">Cell outer membrane</keyword>
<evidence type="ECO:0000313" key="10">
    <source>
        <dbReference type="EMBL" id="WEK19336.1"/>
    </source>
</evidence>
<dbReference type="Pfam" id="PF07715">
    <property type="entry name" value="Plug"/>
    <property type="match status" value="1"/>
</dbReference>
<dbReference type="GO" id="GO:0004180">
    <property type="term" value="F:carboxypeptidase activity"/>
    <property type="evidence" value="ECO:0007669"/>
    <property type="project" value="UniProtKB-KW"/>
</dbReference>
<dbReference type="InterPro" id="IPR012910">
    <property type="entry name" value="Plug_dom"/>
</dbReference>
<accession>A0AAJ6B7B3</accession>
<gene>
    <name evidence="10" type="ORF">P0Y49_21405</name>
</gene>
<evidence type="ECO:0000256" key="5">
    <source>
        <dbReference type="ARBA" id="ARBA00023136"/>
    </source>
</evidence>
<comment type="similarity">
    <text evidence="7">Belongs to the TonB-dependent receptor family.</text>
</comment>
<dbReference type="AlphaFoldDB" id="A0AAJ6B7B3"/>
<dbReference type="SUPFAM" id="SSF56935">
    <property type="entry name" value="Porins"/>
    <property type="match status" value="1"/>
</dbReference>
<dbReference type="InterPro" id="IPR032508">
    <property type="entry name" value="FecR_C"/>
</dbReference>
<dbReference type="Gene3D" id="2.60.40.1120">
    <property type="entry name" value="Carboxypeptidase-like, regulatory domain"/>
    <property type="match status" value="1"/>
</dbReference>
<dbReference type="InterPro" id="IPR037066">
    <property type="entry name" value="Plug_dom_sf"/>
</dbReference>
<keyword evidence="10" id="KW-0121">Carboxypeptidase</keyword>
<dbReference type="Gene3D" id="3.55.50.30">
    <property type="match status" value="1"/>
</dbReference>
<keyword evidence="3 7" id="KW-1134">Transmembrane beta strand</keyword>
<evidence type="ECO:0000256" key="6">
    <source>
        <dbReference type="ARBA" id="ARBA00023237"/>
    </source>
</evidence>
<evidence type="ECO:0000256" key="2">
    <source>
        <dbReference type="ARBA" id="ARBA00022448"/>
    </source>
</evidence>
<evidence type="ECO:0000313" key="11">
    <source>
        <dbReference type="Proteomes" id="UP001214530"/>
    </source>
</evidence>
<keyword evidence="4 7" id="KW-0812">Transmembrane</keyword>
<keyword evidence="5 7" id="KW-0472">Membrane</keyword>
<dbReference type="PROSITE" id="PS52016">
    <property type="entry name" value="TONB_DEPENDENT_REC_3"/>
    <property type="match status" value="1"/>
</dbReference>
<sequence length="915" mass="103182">MKKTLFVIFFILIFLSLKNSAQEIKIIVNENFNELNIEQLVKKLEGKYSVRFFYNIADFNNILFSSDSGNKSINQFLESLLVNTDIKYVRSDRNIFLTKDKEIKIEISPYFSNNIAYIGQIRQESKDEEDILNAKVSNKLYEIGQKRNLISTEMISLSGFVRNSKTGEPLPRATISIRDSSATITANEKGYFVINLPAGKRQFIIRFPGMQDASRQVVVYSSGKINFELFEQSFSLKEVNVSAERARNVKAVELGVNRLDIKSIKQVPVVFGEADILRVVLTLPGVKSVGEASTGFNVRGGSTDQNLVLLNDAPVFSPSHFFGFFSAFNPEIVKDIELYKSSIPQKYGGRLSSVLEVTNREGNKGKFTGSAGIGLLTSRINVEGPIDSGKTSFIFGGRTTYANWLLNLLPKEYKNSKASFYDLNLDINHKVNDKNTILLSTYLSADKFKLNSDTSYKYANSNISLKWKHIFSNKFYSDVMGSYSGYNYNVESQSNPLTAYNLFFGIKQINAKADFSYILDHKHILDFGINTAHYNLSPGNYTPVGAESLVKGILIENEKALETAVYIGDRFDVSSKLSINVGLRYSIYNYLGAKTINSYAPGLPVEINTITDTKSYGAGDVIKTYQSPEIRASFRYSITDNLSFKGGYNTLNQYIHLLSNSASISPTDIWKLSDPNIKPQKGNQLSFGIYKSNKSHTIEFSAEGYYKRMKDFLDYKSGATLVLNDHIETDVIRTEGKAYGAEFMIKKTAGSLNGWISYTYSRTLLRMTDASQGELINNGAYYPGNADKPHDFNFTGNYRFTHRYSISINLAYSTGRPITLPIAKYVYAGNIRVLYSDRNEYRIPDYFRSDISFNIEGNHKIKQLTHSFWTIGVYNLTGRQNAYSTYFASERGSINGYKLSIFATAIPFINYNIKF</sequence>